<dbReference type="InterPro" id="IPR009976">
    <property type="entry name" value="Sec10-like"/>
</dbReference>
<feature type="coiled-coil region" evidence="1">
    <location>
        <begin position="94"/>
        <end position="185"/>
    </location>
</feature>
<feature type="domain" description="Exocyst complex component Sec10 N-terminal" evidence="3">
    <location>
        <begin position="97"/>
        <end position="211"/>
    </location>
</feature>
<organism evidence="4 5">
    <name type="scientific">Cymbomonas tetramitiformis</name>
    <dbReference type="NCBI Taxonomy" id="36881"/>
    <lineage>
        <taxon>Eukaryota</taxon>
        <taxon>Viridiplantae</taxon>
        <taxon>Chlorophyta</taxon>
        <taxon>Pyramimonadophyceae</taxon>
        <taxon>Pyramimonadales</taxon>
        <taxon>Pyramimonadaceae</taxon>
        <taxon>Cymbomonas</taxon>
    </lineage>
</organism>
<dbReference type="GO" id="GO:0000145">
    <property type="term" value="C:exocyst"/>
    <property type="evidence" value="ECO:0007669"/>
    <property type="project" value="TreeGrafter"/>
</dbReference>
<dbReference type="PANTHER" id="PTHR12100">
    <property type="entry name" value="SEC10"/>
    <property type="match status" value="1"/>
</dbReference>
<gene>
    <name evidence="4" type="ORF">CYMTET_10895</name>
</gene>
<feature type="compositionally biased region" description="Polar residues" evidence="2">
    <location>
        <begin position="14"/>
        <end position="23"/>
    </location>
</feature>
<dbReference type="GO" id="GO:0006887">
    <property type="term" value="P:exocytosis"/>
    <property type="evidence" value="ECO:0007669"/>
    <property type="project" value="TreeGrafter"/>
</dbReference>
<comment type="caution">
    <text evidence="4">The sequence shown here is derived from an EMBL/GenBank/DDBJ whole genome shotgun (WGS) entry which is preliminary data.</text>
</comment>
<keyword evidence="5" id="KW-1185">Reference proteome</keyword>
<accession>A0AAE0GNN7</accession>
<keyword evidence="1" id="KW-0175">Coiled coil</keyword>
<feature type="region of interest" description="Disordered" evidence="2">
    <location>
        <begin position="1"/>
        <end position="25"/>
    </location>
</feature>
<dbReference type="EMBL" id="LGRX02003892">
    <property type="protein sequence ID" value="KAK3281310.1"/>
    <property type="molecule type" value="Genomic_DNA"/>
</dbReference>
<protein>
    <submittedName>
        <fullName evidence="4">Exocyst complex component 5</fullName>
    </submittedName>
</protein>
<name>A0AAE0GNN7_9CHLO</name>
<proteinExistence type="predicted"/>
<dbReference type="Proteomes" id="UP001190700">
    <property type="component" value="Unassembled WGS sequence"/>
</dbReference>
<evidence type="ECO:0000256" key="2">
    <source>
        <dbReference type="SAM" id="MobiDB-lite"/>
    </source>
</evidence>
<evidence type="ECO:0000256" key="1">
    <source>
        <dbReference type="SAM" id="Coils"/>
    </source>
</evidence>
<dbReference type="InterPro" id="IPR048625">
    <property type="entry name" value="Sec10_N"/>
</dbReference>
<evidence type="ECO:0000313" key="4">
    <source>
        <dbReference type="EMBL" id="KAK3281310.1"/>
    </source>
</evidence>
<reference evidence="4 5" key="1">
    <citation type="journal article" date="2015" name="Genome Biol. Evol.">
        <title>Comparative Genomics of a Bacterivorous Green Alga Reveals Evolutionary Causalities and Consequences of Phago-Mixotrophic Mode of Nutrition.</title>
        <authorList>
            <person name="Burns J.A."/>
            <person name="Paasch A."/>
            <person name="Narechania A."/>
            <person name="Kim E."/>
        </authorList>
    </citation>
    <scope>NUCLEOTIDE SEQUENCE [LARGE SCALE GENOMIC DNA]</scope>
    <source>
        <strain evidence="4 5">PLY_AMNH</strain>
    </source>
</reference>
<dbReference type="AlphaFoldDB" id="A0AAE0GNN7"/>
<evidence type="ECO:0000259" key="3">
    <source>
        <dbReference type="Pfam" id="PF20667"/>
    </source>
</evidence>
<dbReference type="GO" id="GO:0006893">
    <property type="term" value="P:Golgi to plasma membrane transport"/>
    <property type="evidence" value="ECO:0007669"/>
    <property type="project" value="TreeGrafter"/>
</dbReference>
<dbReference type="PANTHER" id="PTHR12100:SF0">
    <property type="entry name" value="EXOCYST COMPLEX COMPONENT 5"/>
    <property type="match status" value="1"/>
</dbReference>
<sequence length="347" mass="37222">MDGAADDPTLGQGDASTSNSSTDPIPEHIASLFTLSKLKAISSADDYICELVADTLQEFTIHTGVAPAAEAGRDDLPHSALPTQSLEDNAFGKSEALLRRVERAKADLRKLEVEANKKVDELEEDLVCQDIDYQTSKSELEDSQEELVESFEELDGEVSILSNIAARIGERLETAEVQRKRAEDTVELILYIQEFAAKPGDLSSLSDIFTNDTRFAEAAPLARNLLTLVEGMAGSMGTTTTADAGAVAWLQAALRCVSKARVPAPARFPIRRSVSRSVRQSLVERFEGRAKGEGHRGARVGVGGVTGTGTLWALVQTYGVPQGKSGRCGGYIRVVGLMWGEPEGQAA</sequence>
<evidence type="ECO:0000313" key="5">
    <source>
        <dbReference type="Proteomes" id="UP001190700"/>
    </source>
</evidence>
<dbReference type="Pfam" id="PF20667">
    <property type="entry name" value="Sec10_N"/>
    <property type="match status" value="1"/>
</dbReference>